<evidence type="ECO:0000256" key="6">
    <source>
        <dbReference type="ARBA" id="ARBA00023136"/>
    </source>
</evidence>
<sequence length="376" mass="40321">MLTVSGLEKTFSAKGDVVRAVDDVSFDVAEGELLVLLGPSGCGKTTVLRCIAGHESAQAGRIRLAGEAVFDPADGVDLPPERRRIGMVFQNYALWPHLTVRRNLEFPLRAQKLKAELAAGDAVQNAAGLVDCLPYLERFPGELSGGQQQRVALARGLVAKPTFMLFDEPLSNLDALLRAQVRHDLHELHQTVGFSGIYVTHDQSEAFALGNRLAIMRAGRIEQIGTPQEIYGRPLTEYAANFVGLSNRLVLDAAGAGRWTLRGEPDREIPVATHADTDSLTLRFRPHDVDLLTDVATGYDGLVLEGKVADSVYEGRHYDLSVAAGSATLNVHAAAPDGARFGPGDPVRIGLRWRGGSWFGDGARVEVGARAGAGSA</sequence>
<feature type="domain" description="ABC transporter" evidence="7">
    <location>
        <begin position="2"/>
        <end position="243"/>
    </location>
</feature>
<dbReference type="SUPFAM" id="SSF52540">
    <property type="entry name" value="P-loop containing nucleoside triphosphate hydrolases"/>
    <property type="match status" value="1"/>
</dbReference>
<dbReference type="Gene3D" id="3.40.50.300">
    <property type="entry name" value="P-loop containing nucleotide triphosphate hydrolases"/>
    <property type="match status" value="1"/>
</dbReference>
<dbReference type="SUPFAM" id="SSF50331">
    <property type="entry name" value="MOP-like"/>
    <property type="match status" value="1"/>
</dbReference>
<keyword evidence="9" id="KW-1185">Reference proteome</keyword>
<evidence type="ECO:0000259" key="7">
    <source>
        <dbReference type="PROSITE" id="PS50893"/>
    </source>
</evidence>
<dbReference type="RefSeq" id="WP_344411487.1">
    <property type="nucleotide sequence ID" value="NZ_BAAAQK010000001.1"/>
</dbReference>
<evidence type="ECO:0000313" key="9">
    <source>
        <dbReference type="Proteomes" id="UP001500449"/>
    </source>
</evidence>
<comment type="caution">
    <text evidence="8">The sequence shown here is derived from an EMBL/GenBank/DDBJ whole genome shotgun (WGS) entry which is preliminary data.</text>
</comment>
<proteinExistence type="predicted"/>
<dbReference type="InterPro" id="IPR027417">
    <property type="entry name" value="P-loop_NTPase"/>
</dbReference>
<evidence type="ECO:0000256" key="3">
    <source>
        <dbReference type="ARBA" id="ARBA00022741"/>
    </source>
</evidence>
<keyword evidence="1" id="KW-0813">Transport</keyword>
<dbReference type="Pfam" id="PF00005">
    <property type="entry name" value="ABC_tran"/>
    <property type="match status" value="1"/>
</dbReference>
<keyword evidence="6" id="KW-0472">Membrane</keyword>
<dbReference type="InterPro" id="IPR047641">
    <property type="entry name" value="ABC_transpr_MalK/UgpC-like"/>
</dbReference>
<evidence type="ECO:0000256" key="4">
    <source>
        <dbReference type="ARBA" id="ARBA00022840"/>
    </source>
</evidence>
<dbReference type="PROSITE" id="PS00211">
    <property type="entry name" value="ABC_TRANSPORTER_1"/>
    <property type="match status" value="1"/>
</dbReference>
<gene>
    <name evidence="8" type="ORF">GCM10009836_01110</name>
</gene>
<name>A0ABN2MHM0_9PSEU</name>
<evidence type="ECO:0000256" key="2">
    <source>
        <dbReference type="ARBA" id="ARBA00022475"/>
    </source>
</evidence>
<evidence type="ECO:0000256" key="5">
    <source>
        <dbReference type="ARBA" id="ARBA00022967"/>
    </source>
</evidence>
<dbReference type="InterPro" id="IPR003593">
    <property type="entry name" value="AAA+_ATPase"/>
</dbReference>
<dbReference type="EMBL" id="BAAAQK010000001">
    <property type="protein sequence ID" value="GAA1827222.1"/>
    <property type="molecule type" value="Genomic_DNA"/>
</dbReference>
<dbReference type="PANTHER" id="PTHR43875">
    <property type="entry name" value="MALTODEXTRIN IMPORT ATP-BINDING PROTEIN MSMX"/>
    <property type="match status" value="1"/>
</dbReference>
<reference evidence="8 9" key="1">
    <citation type="journal article" date="2019" name="Int. J. Syst. Evol. Microbiol.">
        <title>The Global Catalogue of Microorganisms (GCM) 10K type strain sequencing project: providing services to taxonomists for standard genome sequencing and annotation.</title>
        <authorList>
            <consortium name="The Broad Institute Genomics Platform"/>
            <consortium name="The Broad Institute Genome Sequencing Center for Infectious Disease"/>
            <person name="Wu L."/>
            <person name="Ma J."/>
        </authorList>
    </citation>
    <scope>NUCLEOTIDE SEQUENCE [LARGE SCALE GENOMIC DNA]</scope>
    <source>
        <strain evidence="8 9">JCM 16009</strain>
    </source>
</reference>
<dbReference type="PANTHER" id="PTHR43875:SF15">
    <property type="entry name" value="TREHALOSE IMPORT ATP-BINDING PROTEIN SUGC"/>
    <property type="match status" value="1"/>
</dbReference>
<evidence type="ECO:0000256" key="1">
    <source>
        <dbReference type="ARBA" id="ARBA00022448"/>
    </source>
</evidence>
<dbReference type="SMART" id="SM00382">
    <property type="entry name" value="AAA"/>
    <property type="match status" value="1"/>
</dbReference>
<dbReference type="InterPro" id="IPR003439">
    <property type="entry name" value="ABC_transporter-like_ATP-bd"/>
</dbReference>
<dbReference type="GO" id="GO:0005524">
    <property type="term" value="F:ATP binding"/>
    <property type="evidence" value="ECO:0007669"/>
    <property type="project" value="UniProtKB-KW"/>
</dbReference>
<dbReference type="PROSITE" id="PS50893">
    <property type="entry name" value="ABC_TRANSPORTER_2"/>
    <property type="match status" value="1"/>
</dbReference>
<keyword evidence="5" id="KW-1278">Translocase</keyword>
<keyword evidence="4 8" id="KW-0067">ATP-binding</keyword>
<dbReference type="Proteomes" id="UP001500449">
    <property type="component" value="Unassembled WGS sequence"/>
</dbReference>
<accession>A0ABN2MHM0</accession>
<keyword evidence="2" id="KW-1003">Cell membrane</keyword>
<organism evidence="8 9">
    <name type="scientific">Pseudonocardia ailaonensis</name>
    <dbReference type="NCBI Taxonomy" id="367279"/>
    <lineage>
        <taxon>Bacteria</taxon>
        <taxon>Bacillati</taxon>
        <taxon>Actinomycetota</taxon>
        <taxon>Actinomycetes</taxon>
        <taxon>Pseudonocardiales</taxon>
        <taxon>Pseudonocardiaceae</taxon>
        <taxon>Pseudonocardia</taxon>
    </lineage>
</organism>
<keyword evidence="3" id="KW-0547">Nucleotide-binding</keyword>
<dbReference type="InterPro" id="IPR017871">
    <property type="entry name" value="ABC_transporter-like_CS"/>
</dbReference>
<evidence type="ECO:0000313" key="8">
    <source>
        <dbReference type="EMBL" id="GAA1827222.1"/>
    </source>
</evidence>
<dbReference type="InterPro" id="IPR008995">
    <property type="entry name" value="Mo/tungstate-bd_C_term_dom"/>
</dbReference>
<protein>
    <submittedName>
        <fullName evidence="8">ABC transporter ATP-binding protein</fullName>
    </submittedName>
</protein>